<gene>
    <name evidence="2" type="ORF">M431DRAFT_309069</name>
</gene>
<dbReference type="Proteomes" id="UP000241690">
    <property type="component" value="Unassembled WGS sequence"/>
</dbReference>
<feature type="region of interest" description="Disordered" evidence="1">
    <location>
        <begin position="1"/>
        <end position="36"/>
    </location>
</feature>
<organism evidence="2 3">
    <name type="scientific">Trichoderma harzianum CBS 226.95</name>
    <dbReference type="NCBI Taxonomy" id="983964"/>
    <lineage>
        <taxon>Eukaryota</taxon>
        <taxon>Fungi</taxon>
        <taxon>Dikarya</taxon>
        <taxon>Ascomycota</taxon>
        <taxon>Pezizomycotina</taxon>
        <taxon>Sordariomycetes</taxon>
        <taxon>Hypocreomycetidae</taxon>
        <taxon>Hypocreales</taxon>
        <taxon>Hypocreaceae</taxon>
        <taxon>Trichoderma</taxon>
    </lineage>
</organism>
<keyword evidence="3" id="KW-1185">Reference proteome</keyword>
<proteinExistence type="predicted"/>
<dbReference type="AlphaFoldDB" id="A0A2T4ARB3"/>
<evidence type="ECO:0000313" key="3">
    <source>
        <dbReference type="Proteomes" id="UP000241690"/>
    </source>
</evidence>
<evidence type="ECO:0000313" key="2">
    <source>
        <dbReference type="EMBL" id="PTB59602.1"/>
    </source>
</evidence>
<protein>
    <submittedName>
        <fullName evidence="2">Uncharacterized protein</fullName>
    </submittedName>
</protein>
<reference evidence="2 3" key="1">
    <citation type="submission" date="2016-07" db="EMBL/GenBank/DDBJ databases">
        <title>Multiple horizontal gene transfer events from other fungi enriched the ability of initially mycotrophic Trichoderma (Ascomycota) to feed on dead plant biomass.</title>
        <authorList>
            <consortium name="DOE Joint Genome Institute"/>
            <person name="Aerts A."/>
            <person name="Atanasova L."/>
            <person name="Chenthamara K."/>
            <person name="Zhang J."/>
            <person name="Grujic M."/>
            <person name="Henrissat B."/>
            <person name="Kuo A."/>
            <person name="Salamov A."/>
            <person name="Lipzen A."/>
            <person name="Labutti K."/>
            <person name="Barry K."/>
            <person name="Miao Y."/>
            <person name="Rahimi M.J."/>
            <person name="Shen Q."/>
            <person name="Grigoriev I.V."/>
            <person name="Kubicek C.P."/>
            <person name="Druzhinina I.S."/>
        </authorList>
    </citation>
    <scope>NUCLEOTIDE SEQUENCE [LARGE SCALE GENOMIC DNA]</scope>
    <source>
        <strain evidence="2 3">CBS 226.95</strain>
    </source>
</reference>
<dbReference type="RefSeq" id="XP_024779279.1">
    <property type="nucleotide sequence ID" value="XM_024914204.1"/>
</dbReference>
<dbReference type="EMBL" id="KZ679676">
    <property type="protein sequence ID" value="PTB59602.1"/>
    <property type="molecule type" value="Genomic_DNA"/>
</dbReference>
<dbReference type="GeneID" id="36622769"/>
<name>A0A2T4ARB3_TRIHA</name>
<evidence type="ECO:0000256" key="1">
    <source>
        <dbReference type="SAM" id="MobiDB-lite"/>
    </source>
</evidence>
<accession>A0A2T4ARB3</accession>
<sequence>MGFSIADSWQLARPDESSNGEKKKKKLLGSRNQRTNAKHAQADLIIAPAWKRRRAKSHYQSPFSLVDSMSLTYLTPHRASKLPGCAVSFRDTNAFLFWFSIHGMSRWDQLGCHECPPRHNAIVIFATCCIAFCRSQTALPSQIVDPRPGGGGEMGGYH</sequence>